<feature type="region of interest" description="Disordered" evidence="1">
    <location>
        <begin position="1"/>
        <end position="40"/>
    </location>
</feature>
<dbReference type="EMBL" id="MN738961">
    <property type="protein sequence ID" value="QHT33257.1"/>
    <property type="molecule type" value="Genomic_DNA"/>
</dbReference>
<evidence type="ECO:0000313" key="2">
    <source>
        <dbReference type="EMBL" id="QHT33257.1"/>
    </source>
</evidence>
<name>A0A6C0EVY1_9ZZZZ</name>
<sequence length="269" mass="29920">MPACIEQKTKKYRSRGSPPYSAMDCKGSSKKGNDGATYVSKPDKRGIYRWVKGVGVAVGTPKNKTIKRKSGSKSAPKNKIIVLDMSDGDGDADAWMKSADITAPTEGMISKDGRVYIKNKWVAAYSDKAVLNGFRKFTVDYAAKHINKPVILYTREYGSKWPARNAWTKAAGNADNTYSRMKFTPNGDAGIMGRKNKFVKWLTTRSPLIKEGTHFYVDGETFFCNNKAQRTSPYDCDPDEFLADGLQVDTKDKQTLSTNLMNTEVFVKA</sequence>
<dbReference type="AlphaFoldDB" id="A0A6C0EVY1"/>
<evidence type="ECO:0000256" key="1">
    <source>
        <dbReference type="SAM" id="MobiDB-lite"/>
    </source>
</evidence>
<reference evidence="2" key="1">
    <citation type="journal article" date="2020" name="Nature">
        <title>Giant virus diversity and host interactions through global metagenomics.</title>
        <authorList>
            <person name="Schulz F."/>
            <person name="Roux S."/>
            <person name="Paez-Espino D."/>
            <person name="Jungbluth S."/>
            <person name="Walsh D.A."/>
            <person name="Denef V.J."/>
            <person name="McMahon K.D."/>
            <person name="Konstantinidis K.T."/>
            <person name="Eloe-Fadrosh E.A."/>
            <person name="Kyrpides N.C."/>
            <person name="Woyke T."/>
        </authorList>
    </citation>
    <scope>NUCLEOTIDE SEQUENCE</scope>
    <source>
        <strain evidence="2">GVMAG-M-3300009161-34</strain>
    </source>
</reference>
<protein>
    <submittedName>
        <fullName evidence="2">Uncharacterized protein</fullName>
    </submittedName>
</protein>
<accession>A0A6C0EVY1</accession>
<organism evidence="2">
    <name type="scientific">viral metagenome</name>
    <dbReference type="NCBI Taxonomy" id="1070528"/>
    <lineage>
        <taxon>unclassified sequences</taxon>
        <taxon>metagenomes</taxon>
        <taxon>organismal metagenomes</taxon>
    </lineage>
</organism>
<proteinExistence type="predicted"/>